<keyword evidence="1" id="KW-0862">Zinc</keyword>
<accession>A0AAD4K929</accession>
<dbReference type="InterPro" id="IPR007529">
    <property type="entry name" value="Znf_HIT"/>
</dbReference>
<dbReference type="SUPFAM" id="SSF144232">
    <property type="entry name" value="HIT/MYND zinc finger-like"/>
    <property type="match status" value="1"/>
</dbReference>
<proteinExistence type="predicted"/>
<dbReference type="InterPro" id="IPR048371">
    <property type="entry name" value="ZNHIT3_C"/>
</dbReference>
<reference evidence="3" key="1">
    <citation type="journal article" date="2021" name="Mol. Ecol. Resour.">
        <title>Phylogenomic analyses of the genus Drosophila reveals genomic signals of climate adaptation.</title>
        <authorList>
            <person name="Li F."/>
            <person name="Rane R.V."/>
            <person name="Luria V."/>
            <person name="Xiong Z."/>
            <person name="Chen J."/>
            <person name="Li Z."/>
            <person name="Catullo R.A."/>
            <person name="Griffin P.C."/>
            <person name="Schiffer M."/>
            <person name="Pearce S."/>
            <person name="Lee S.F."/>
            <person name="McElroy K."/>
            <person name="Stocker A."/>
            <person name="Shirriffs J."/>
            <person name="Cockerell F."/>
            <person name="Coppin C."/>
            <person name="Sgro C.M."/>
            <person name="Karger A."/>
            <person name="Cain J.W."/>
            <person name="Weber J.A."/>
            <person name="Santpere G."/>
            <person name="Kirschner M.W."/>
            <person name="Hoffmann A.A."/>
            <person name="Oakeshott J.G."/>
            <person name="Zhang G."/>
        </authorList>
    </citation>
    <scope>NUCLEOTIDE SEQUENCE</scope>
    <source>
        <strain evidence="3">BGI-SZ-2011g</strain>
    </source>
</reference>
<evidence type="ECO:0000259" key="2">
    <source>
        <dbReference type="PROSITE" id="PS51083"/>
    </source>
</evidence>
<dbReference type="AlphaFoldDB" id="A0AAD4K929"/>
<evidence type="ECO:0000256" key="1">
    <source>
        <dbReference type="PROSITE-ProRule" id="PRU00453"/>
    </source>
</evidence>
<name>A0AAD4K929_9MUSC</name>
<dbReference type="CDD" id="cd23024">
    <property type="entry name" value="zf-HIT_ZNHIT2-3"/>
    <property type="match status" value="1"/>
</dbReference>
<dbReference type="Proteomes" id="UP001200034">
    <property type="component" value="Unassembled WGS sequence"/>
</dbReference>
<protein>
    <recommendedName>
        <fullName evidence="2">HIT-type domain-containing protein</fullName>
    </recommendedName>
</protein>
<keyword evidence="1" id="KW-0479">Metal-binding</keyword>
<sequence length="150" mass="16775">MECVSCPNLTNKYKCSKCIAPYCSVACYKKHKESTQCDELAISQKTERCQAPNNQSAEQEPTVYAPFSTEDTVPPILLQKLNNHEPLRQLLVNPHLRALLQQIDVAHNVNLTMTAAMQEPLFIEFANACLQVVEPATMSDAERAELQLPS</sequence>
<evidence type="ECO:0000313" key="3">
    <source>
        <dbReference type="EMBL" id="KAH8384647.1"/>
    </source>
</evidence>
<comment type="caution">
    <text evidence="3">The sequence shown here is derived from an EMBL/GenBank/DDBJ whole genome shotgun (WGS) entry which is preliminary data.</text>
</comment>
<keyword evidence="1" id="KW-0863">Zinc-finger</keyword>
<dbReference type="EMBL" id="JAJJHW010000681">
    <property type="protein sequence ID" value="KAH8384647.1"/>
    <property type="molecule type" value="Genomic_DNA"/>
</dbReference>
<dbReference type="Gene3D" id="3.30.60.190">
    <property type="match status" value="1"/>
</dbReference>
<keyword evidence="4" id="KW-1185">Reference proteome</keyword>
<organism evidence="3 4">
    <name type="scientific">Drosophila rubida</name>
    <dbReference type="NCBI Taxonomy" id="30044"/>
    <lineage>
        <taxon>Eukaryota</taxon>
        <taxon>Metazoa</taxon>
        <taxon>Ecdysozoa</taxon>
        <taxon>Arthropoda</taxon>
        <taxon>Hexapoda</taxon>
        <taxon>Insecta</taxon>
        <taxon>Pterygota</taxon>
        <taxon>Neoptera</taxon>
        <taxon>Endopterygota</taxon>
        <taxon>Diptera</taxon>
        <taxon>Brachycera</taxon>
        <taxon>Muscomorpha</taxon>
        <taxon>Ephydroidea</taxon>
        <taxon>Drosophilidae</taxon>
        <taxon>Drosophila</taxon>
    </lineage>
</organism>
<dbReference type="GO" id="GO:0008270">
    <property type="term" value="F:zinc ion binding"/>
    <property type="evidence" value="ECO:0007669"/>
    <property type="project" value="UniProtKB-UniRule"/>
</dbReference>
<dbReference type="Pfam" id="PF21373">
    <property type="entry name" value="ZNHIT3_C"/>
    <property type="match status" value="1"/>
</dbReference>
<evidence type="ECO:0000313" key="4">
    <source>
        <dbReference type="Proteomes" id="UP001200034"/>
    </source>
</evidence>
<dbReference type="PROSITE" id="PS51083">
    <property type="entry name" value="ZF_HIT"/>
    <property type="match status" value="1"/>
</dbReference>
<dbReference type="Pfam" id="PF04438">
    <property type="entry name" value="zf-HIT"/>
    <property type="match status" value="1"/>
</dbReference>
<gene>
    <name evidence="3" type="ORF">KR093_003977</name>
</gene>
<feature type="domain" description="HIT-type" evidence="2">
    <location>
        <begin position="3"/>
        <end position="37"/>
    </location>
</feature>